<dbReference type="InterPro" id="IPR000387">
    <property type="entry name" value="Tyr_Pase_dom"/>
</dbReference>
<comment type="caution">
    <text evidence="5">The sequence shown here is derived from an EMBL/GenBank/DDBJ whole genome shotgun (WGS) entry which is preliminary data.</text>
</comment>
<evidence type="ECO:0000313" key="5">
    <source>
        <dbReference type="EMBL" id="PRW57968.1"/>
    </source>
</evidence>
<feature type="domain" description="Tyrosine specific protein phosphatases" evidence="4">
    <location>
        <begin position="1778"/>
        <end position="1821"/>
    </location>
</feature>
<accession>A0A2P6TV89</accession>
<dbReference type="PROSITE" id="PS50054">
    <property type="entry name" value="TYR_PHOSPHATASE_DUAL"/>
    <property type="match status" value="1"/>
</dbReference>
<feature type="chain" id="PRO_5015183043" evidence="2">
    <location>
        <begin position="27"/>
        <end position="2339"/>
    </location>
</feature>
<dbReference type="GO" id="GO:0009737">
    <property type="term" value="P:response to abscisic acid"/>
    <property type="evidence" value="ECO:0007669"/>
    <property type="project" value="InterPro"/>
</dbReference>
<dbReference type="InterPro" id="IPR011042">
    <property type="entry name" value="6-blade_b-propeller_TolB-like"/>
</dbReference>
<feature type="region of interest" description="Disordered" evidence="1">
    <location>
        <begin position="1095"/>
        <end position="1197"/>
    </location>
</feature>
<dbReference type="InterPro" id="IPR015275">
    <property type="entry name" value="Actin-fragmin_kin_cat_dom"/>
</dbReference>
<evidence type="ECO:0000259" key="4">
    <source>
        <dbReference type="PROSITE" id="PS50056"/>
    </source>
</evidence>
<feature type="region of interest" description="Disordered" evidence="1">
    <location>
        <begin position="1220"/>
        <end position="1239"/>
    </location>
</feature>
<evidence type="ECO:0000256" key="1">
    <source>
        <dbReference type="SAM" id="MobiDB-lite"/>
    </source>
</evidence>
<dbReference type="CDD" id="cd14498">
    <property type="entry name" value="DSP"/>
    <property type="match status" value="1"/>
</dbReference>
<feature type="compositionally biased region" description="Polar residues" evidence="1">
    <location>
        <begin position="1054"/>
        <end position="1065"/>
    </location>
</feature>
<dbReference type="InterPro" id="IPR054539">
    <property type="entry name" value="Beta-prop_PDH"/>
</dbReference>
<feature type="signal peptide" evidence="2">
    <location>
        <begin position="1"/>
        <end position="26"/>
    </location>
</feature>
<dbReference type="Pfam" id="PF09192">
    <property type="entry name" value="Act-Frag_cataly"/>
    <property type="match status" value="1"/>
</dbReference>
<feature type="region of interest" description="Disordered" evidence="1">
    <location>
        <begin position="1889"/>
        <end position="1928"/>
    </location>
</feature>
<dbReference type="SUPFAM" id="SSF52799">
    <property type="entry name" value="(Phosphotyrosine protein) phosphatases II"/>
    <property type="match status" value="1"/>
</dbReference>
<dbReference type="InterPro" id="IPR000340">
    <property type="entry name" value="Dual-sp_phosphatase_cat-dom"/>
</dbReference>
<keyword evidence="6" id="KW-1185">Reference proteome</keyword>
<feature type="region of interest" description="Disordered" evidence="1">
    <location>
        <begin position="956"/>
        <end position="979"/>
    </location>
</feature>
<dbReference type="OrthoDB" id="10252009at2759"/>
<keyword evidence="2" id="KW-0732">Signal</keyword>
<dbReference type="Pfam" id="PF22807">
    <property type="entry name" value="TrAA12"/>
    <property type="match status" value="1"/>
</dbReference>
<protein>
    <submittedName>
        <fullName evidence="5">Sorbosone dehydrogenase</fullName>
    </submittedName>
</protein>
<dbReference type="InterPro" id="IPR035010">
    <property type="entry name" value="PHS1"/>
</dbReference>
<dbReference type="Gene3D" id="3.90.190.10">
    <property type="entry name" value="Protein tyrosine phosphatase superfamily"/>
    <property type="match status" value="1"/>
</dbReference>
<dbReference type="InterPro" id="IPR011009">
    <property type="entry name" value="Kinase-like_dom_sf"/>
</dbReference>
<evidence type="ECO:0000259" key="3">
    <source>
        <dbReference type="PROSITE" id="PS50054"/>
    </source>
</evidence>
<reference evidence="5 6" key="1">
    <citation type="journal article" date="2018" name="Plant J.">
        <title>Genome sequences of Chlorella sorokiniana UTEX 1602 and Micractinium conductrix SAG 241.80: implications to maltose excretion by a green alga.</title>
        <authorList>
            <person name="Arriola M.B."/>
            <person name="Velmurugan N."/>
            <person name="Zhang Y."/>
            <person name="Plunkett M.H."/>
            <person name="Hondzo H."/>
            <person name="Barney B.M."/>
        </authorList>
    </citation>
    <scope>NUCLEOTIDE SEQUENCE [LARGE SCALE GENOMIC DNA]</scope>
    <source>
        <strain evidence="6">UTEX 1602</strain>
    </source>
</reference>
<feature type="compositionally biased region" description="Basic residues" evidence="1">
    <location>
        <begin position="1911"/>
        <end position="1922"/>
    </location>
</feature>
<dbReference type="GO" id="GO:0004721">
    <property type="term" value="F:phosphoprotein phosphatase activity"/>
    <property type="evidence" value="ECO:0007669"/>
    <property type="project" value="InterPro"/>
</dbReference>
<dbReference type="Gene3D" id="2.120.10.30">
    <property type="entry name" value="TolB, C-terminal domain"/>
    <property type="match status" value="1"/>
</dbReference>
<dbReference type="Gene3D" id="1.10.1070.11">
    <property type="entry name" value="Phosphatidylinositol 3-/4-kinase, catalytic domain"/>
    <property type="match status" value="1"/>
</dbReference>
<feature type="region of interest" description="Disordered" evidence="1">
    <location>
        <begin position="1941"/>
        <end position="1963"/>
    </location>
</feature>
<dbReference type="PANTHER" id="PTHR47100">
    <property type="entry name" value="DUAL SPECIFICITY PROTEIN PHOSPHATASE PHS1"/>
    <property type="match status" value="1"/>
</dbReference>
<dbReference type="InterPro" id="IPR011041">
    <property type="entry name" value="Quinoprot_gluc/sorb_DH_b-prop"/>
</dbReference>
<organism evidence="5 6">
    <name type="scientific">Chlorella sorokiniana</name>
    <name type="common">Freshwater green alga</name>
    <dbReference type="NCBI Taxonomy" id="3076"/>
    <lineage>
        <taxon>Eukaryota</taxon>
        <taxon>Viridiplantae</taxon>
        <taxon>Chlorophyta</taxon>
        <taxon>core chlorophytes</taxon>
        <taxon>Trebouxiophyceae</taxon>
        <taxon>Chlorellales</taxon>
        <taxon>Chlorellaceae</taxon>
        <taxon>Chlorella clade</taxon>
        <taxon>Chlorella</taxon>
    </lineage>
</organism>
<feature type="region of interest" description="Disordered" evidence="1">
    <location>
        <begin position="1045"/>
        <end position="1075"/>
    </location>
</feature>
<feature type="compositionally biased region" description="Low complexity" evidence="1">
    <location>
        <begin position="1376"/>
        <end position="1386"/>
    </location>
</feature>
<dbReference type="InterPro" id="IPR020422">
    <property type="entry name" value="TYR_PHOSPHATASE_DUAL_dom"/>
</dbReference>
<evidence type="ECO:0000313" key="6">
    <source>
        <dbReference type="Proteomes" id="UP000239899"/>
    </source>
</evidence>
<proteinExistence type="predicted"/>
<dbReference type="Proteomes" id="UP000239899">
    <property type="component" value="Unassembled WGS sequence"/>
</dbReference>
<dbReference type="GO" id="GO:0043622">
    <property type="term" value="P:cortical microtubule organization"/>
    <property type="evidence" value="ECO:0007669"/>
    <property type="project" value="InterPro"/>
</dbReference>
<dbReference type="SMART" id="SM00195">
    <property type="entry name" value="DSPc"/>
    <property type="match status" value="1"/>
</dbReference>
<feature type="compositionally biased region" description="Low complexity" evidence="1">
    <location>
        <begin position="1111"/>
        <end position="1122"/>
    </location>
</feature>
<dbReference type="EMBL" id="LHPG02000006">
    <property type="protein sequence ID" value="PRW57968.1"/>
    <property type="molecule type" value="Genomic_DNA"/>
</dbReference>
<feature type="region of interest" description="Disordered" evidence="1">
    <location>
        <begin position="1376"/>
        <end position="1400"/>
    </location>
</feature>
<feature type="domain" description="Tyrosine-protein phosphatase" evidence="3">
    <location>
        <begin position="1700"/>
        <end position="1842"/>
    </location>
</feature>
<dbReference type="Pfam" id="PF00782">
    <property type="entry name" value="DSPc"/>
    <property type="match status" value="1"/>
</dbReference>
<dbReference type="SUPFAM" id="SSF56112">
    <property type="entry name" value="Protein kinase-like (PK-like)"/>
    <property type="match status" value="2"/>
</dbReference>
<dbReference type="STRING" id="3076.A0A2P6TV89"/>
<dbReference type="SUPFAM" id="SSF50952">
    <property type="entry name" value="Soluble quinoprotein glucose dehydrogenase"/>
    <property type="match status" value="1"/>
</dbReference>
<dbReference type="InterPro" id="IPR036940">
    <property type="entry name" value="PI3/4_kinase_cat_sf"/>
</dbReference>
<dbReference type="PROSITE" id="PS50056">
    <property type="entry name" value="TYR_PHOSPHATASE_2"/>
    <property type="match status" value="1"/>
</dbReference>
<feature type="compositionally biased region" description="Low complexity" evidence="1">
    <location>
        <begin position="956"/>
        <end position="970"/>
    </location>
</feature>
<feature type="compositionally biased region" description="Low complexity" evidence="1">
    <location>
        <begin position="1158"/>
        <end position="1179"/>
    </location>
</feature>
<dbReference type="Gene3D" id="1.25.70.10">
    <property type="entry name" value="Transcription termination factor 3, mitochondrial"/>
    <property type="match status" value="2"/>
</dbReference>
<gene>
    <name evidence="5" type="ORF">C2E21_3595</name>
</gene>
<dbReference type="InterPro" id="IPR029021">
    <property type="entry name" value="Prot-tyrosine_phosphatase-like"/>
</dbReference>
<dbReference type="PANTHER" id="PTHR47100:SF5">
    <property type="entry name" value="DUAL SPECIFICITY PROTEIN PHOSPHATASE PHS1"/>
    <property type="match status" value="1"/>
</dbReference>
<name>A0A2P6TV89_CHLSO</name>
<dbReference type="InterPro" id="IPR038538">
    <property type="entry name" value="MTERF_sf"/>
</dbReference>
<evidence type="ECO:0000256" key="2">
    <source>
        <dbReference type="SAM" id="SignalP"/>
    </source>
</evidence>
<sequence>MARPALPRQLALLLVIAAAAARVAQGAAPLPAGLALAPPSPLPTSRPAPLRLEDIRLPPGFNISLYIDEADFIPARNMALGKADGEATVVYVSTAQQGAVFAVVDRLDGDLRATCLLLSNDSAPTTPNGLAYDRSTGSLYVAGVNAMVRVDGADEAALAGCDPDLLNLTVLASGDPDMPPQAKHANRGLTLGPDGKLYYTVGAPFDSGEECTGAYCSVWRMNTDGSGLERVASGLRNGAAFTWHPRTGDMLTVAMERTGLGDELPDDLLVAINTSNPIDWGWPYCHWVGEGPVALREPGVATAFPDPDLPPPDFVNATYDEQAAACAEQTPRPIQTLGVHVSPLGVAYWALPKESAAKPWPAEYEGTVFVAQHGSFNSTPPVGYRVANVALGPDGRTATNHTVFAEGWLSDENGEFWGRPTGLLRLPDGSMLVADDYANTVYQITYDGSAAAAAPAPSPVASAGWRTGAGAAALAAALAATHATGIMRCRGLTALLWAAALLTALTRPAAAAAGGAGDLADLAEVLSAEARDCVSTPLEFKEAFEKRQKRCVSPELVGRVIAARNASGLREDTEQKLAYFWSASDALAKYLTIGYPEALGFSTPGNASGLESLSSGLAFLQQVGYAEQYMDVGRVYQLRVTTRSLVANASQALAARQPPVGYATGLPPFPPTWAAVRLYFEAVFAEAGLQLPDEVLQLLQNSSFQELSGCPGVCAYVPADFPSQNRTVPVVVEPPTADGACPPAPAGALPTQPNSVDENSKLCDADWQQALADAKALFPAFNCGNNTEAGQGLAKLLAAAAGDPRRQALLFRAFAMQFCAGGFYSTFAGDGLTYTGLGGRWAPLGAELISPPFETDPSWLESGEVAMITLCPSATNGGRPDGDGVCALPPPGLPEEQRLLDTVSLRLNELSLNVDFVTPRGGYSSWLGDHQDEAAELAALLHEAAPKLALAGLRSTPTRAGSASSSRTTALPKARSYELTDSTRDRLRAAVPLPTGHGQVDWSKLVAAISSELLSFDEAPDPTTFVASPRAAAAPISAPMAAQDGMQAAAGGLQHQSSTASQIGSPRSAAAGGERLDINSGGRVIFCLFAPDSSAPTPPCSLRNSPEKEAAGWMRRGAARRAPPTSPMQRGGGSSTADAAAGGAGQHSAPPPSRGVAASLPRIPSSSSTASSRGSFEGSDLLPCASQELSDDGGSSAPAYVLQHSGGSFSFAPLPALVASGGGGGSGDGPPSPPPLRRLPSVAKHEGCLVLKFVSSRLICQSEQFASELTRHVGLCVPESRILRQQGASEAEWRAAAEAAAAVRDRFPDLHEEMSRNSCCLVMEFVPGDSLFKCLPGLVASATGPTLAAAASAPAALATAASAPAALATAPAASSSTSSSASIAGSSSGGGSSSSSSSGASGGSSLLVATAEDLGRLFTLDMLLGNADRLPCHELGWRGNPGNVLFASAGRWAGRAVAIDAVVQRRPPGGLVSQEDGACERLAELALNDADVAGALLRQALAPCSTTLAAIEPKLMTAAAAAFQRGLKAALEAASSIKGLLEMMFEVVTDWIEEFIEDIELASSGGSGAAAHQTTPRSASASRRVSSAGAASPLLLTASAATSAQTMRIRQINHEAARNDSVGERVAHWKAVFREKGEELRAAVEEWQLKRGSPGGGGQRLTTAFLDGTHPVVDVYELKVRLEHMLQRLRVLQQASLTGRPVRLMSRLYLSGAVEASSLHLLRHLGITHVLNATEDLLLPEEGQGFVTHRTPLRDVEEEDLAPHLPDAAAFIDTGLASGGGVLVHCHAGKSRSCSLVLAWLMTRRRWPLNRAMEFLRRMRPEAEPNAGYLKALLQLEEELFGRQTVKMKKTKPEPRCCPECGERVGLSAESVRVHIRLKHPASALARELGSGSWAEPPSPSTTIISSVHGRASRRCPHKPPLRRLQASRWHTKYRGSLAVRAAAAGSSGSGGSREDRSGLSEAQLQAAAERLMRFSRDGLKQPAKSINTESSLQQRMLLRRRLGFSQAAIEKAIAKKAGGPYIAEQHIGEAVALLRRWGFSQKQLDGVLSDSSAFTRAAADVEAVLAWLQREFGLRRSEVVKACGRSPTLLEMKHATLEASWRAFEAHFRPTATARCRLAAVLRQGRYHFLKLKLETVREKVAQLQQLFHVPDSKVPGYIGEMAVLLSLDITATVQPRLAFLQSLTGAKDRAALNIASLQQLFGVSRDGAMQILRVYPRLLLYDMQSDAVAAMLRGRVAFWQRAYGLPIAGAAAVQCAEMLPRRLATVAPRAAFFQHQRPGKALPSLYTLVKSDGEFCKRCKLDPLEFAAFKAQWLGSEEGRAVCAYEGKQSKRRREQA</sequence>